<dbReference type="Pfam" id="PF01408">
    <property type="entry name" value="GFO_IDH_MocA"/>
    <property type="match status" value="1"/>
</dbReference>
<dbReference type="Pfam" id="PF22725">
    <property type="entry name" value="GFO_IDH_MocA_C3"/>
    <property type="match status" value="1"/>
</dbReference>
<name>A0A381UYC8_9ZZZZ</name>
<evidence type="ECO:0000259" key="2">
    <source>
        <dbReference type="Pfam" id="PF22725"/>
    </source>
</evidence>
<dbReference type="InterPro" id="IPR036291">
    <property type="entry name" value="NAD(P)-bd_dom_sf"/>
</dbReference>
<dbReference type="InterPro" id="IPR051450">
    <property type="entry name" value="Gfo/Idh/MocA_Oxidoreductases"/>
</dbReference>
<feature type="domain" description="Gfo/Idh/MocA-like oxidoreductase N-terminal" evidence="1">
    <location>
        <begin position="2"/>
        <end position="107"/>
    </location>
</feature>
<gene>
    <name evidence="3" type="ORF">METZ01_LOCUS85585</name>
</gene>
<dbReference type="GO" id="GO:0000166">
    <property type="term" value="F:nucleotide binding"/>
    <property type="evidence" value="ECO:0007669"/>
    <property type="project" value="InterPro"/>
</dbReference>
<dbReference type="PANTHER" id="PTHR43377">
    <property type="entry name" value="BILIVERDIN REDUCTASE A"/>
    <property type="match status" value="1"/>
</dbReference>
<dbReference type="Gene3D" id="3.30.360.10">
    <property type="entry name" value="Dihydrodipicolinate Reductase, domain 2"/>
    <property type="match status" value="1"/>
</dbReference>
<protein>
    <submittedName>
        <fullName evidence="3">Uncharacterized protein</fullName>
    </submittedName>
</protein>
<dbReference type="InterPro" id="IPR000683">
    <property type="entry name" value="Gfo/Idh/MocA-like_OxRdtase_N"/>
</dbReference>
<reference evidence="3" key="1">
    <citation type="submission" date="2018-05" db="EMBL/GenBank/DDBJ databases">
        <authorList>
            <person name="Lanie J.A."/>
            <person name="Ng W.-L."/>
            <person name="Kazmierczak K.M."/>
            <person name="Andrzejewski T.M."/>
            <person name="Davidsen T.M."/>
            <person name="Wayne K.J."/>
            <person name="Tettelin H."/>
            <person name="Glass J.I."/>
            <person name="Rusch D."/>
            <person name="Podicherti R."/>
            <person name="Tsui H.-C.T."/>
            <person name="Winkler M.E."/>
        </authorList>
    </citation>
    <scope>NUCLEOTIDE SEQUENCE</scope>
</reference>
<organism evidence="3">
    <name type="scientific">marine metagenome</name>
    <dbReference type="NCBI Taxonomy" id="408172"/>
    <lineage>
        <taxon>unclassified sequences</taxon>
        <taxon>metagenomes</taxon>
        <taxon>ecological metagenomes</taxon>
    </lineage>
</organism>
<sequence>MGTLHVRGYSGHADCELVGLYDIDLERTREVAGQYQVQCFSELDQLLSCVDAVTVAVPTPDHHLVGLRCLEAGCDVLIEKPIAVSLDQADSLISMAQREGRILQVGHIERYNPAVEALADRVGECPGFIEADRLGSLAPRGLETDVVLDLMIHDIDIVHWLVDDKVVDIRGVGVPILTEAIDFANARLEFAGGCIANLTASRVSVNRSRKVRVFQPASYLSVDYAAQTVEEYRLSWAGGKPSGIETGSIDASGDEPLIRQLMDFVNSCTSRTSPRADGKAARQALATALDVLNAIEARMK</sequence>
<dbReference type="AlphaFoldDB" id="A0A381UYC8"/>
<dbReference type="PANTHER" id="PTHR43377:SF1">
    <property type="entry name" value="BILIVERDIN REDUCTASE A"/>
    <property type="match status" value="1"/>
</dbReference>
<feature type="domain" description="GFO/IDH/MocA-like oxidoreductase" evidence="2">
    <location>
        <begin position="146"/>
        <end position="213"/>
    </location>
</feature>
<dbReference type="Gene3D" id="3.40.50.720">
    <property type="entry name" value="NAD(P)-binding Rossmann-like Domain"/>
    <property type="match status" value="1"/>
</dbReference>
<dbReference type="EMBL" id="UINC01007332">
    <property type="protein sequence ID" value="SVA32731.1"/>
    <property type="molecule type" value="Genomic_DNA"/>
</dbReference>
<evidence type="ECO:0000259" key="1">
    <source>
        <dbReference type="Pfam" id="PF01408"/>
    </source>
</evidence>
<dbReference type="InterPro" id="IPR055170">
    <property type="entry name" value="GFO_IDH_MocA-like_dom"/>
</dbReference>
<accession>A0A381UYC8</accession>
<dbReference type="SUPFAM" id="SSF55347">
    <property type="entry name" value="Glyceraldehyde-3-phosphate dehydrogenase-like, C-terminal domain"/>
    <property type="match status" value="1"/>
</dbReference>
<evidence type="ECO:0000313" key="3">
    <source>
        <dbReference type="EMBL" id="SVA32731.1"/>
    </source>
</evidence>
<proteinExistence type="predicted"/>
<dbReference type="SUPFAM" id="SSF51735">
    <property type="entry name" value="NAD(P)-binding Rossmann-fold domains"/>
    <property type="match status" value="1"/>
</dbReference>